<protein>
    <submittedName>
        <fullName evidence="4">Uncharacterized protein</fullName>
    </submittedName>
</protein>
<evidence type="ECO:0000313" key="4">
    <source>
        <dbReference type="EMBL" id="KMZ70193.1"/>
    </source>
</evidence>
<feature type="compositionally biased region" description="Basic and acidic residues" evidence="1">
    <location>
        <begin position="466"/>
        <end position="475"/>
    </location>
</feature>
<dbReference type="STRING" id="29655.A0A0K9PMA6"/>
<evidence type="ECO:0000259" key="3">
    <source>
        <dbReference type="Pfam" id="PF22910"/>
    </source>
</evidence>
<feature type="region of interest" description="Disordered" evidence="1">
    <location>
        <begin position="440"/>
        <end position="485"/>
    </location>
</feature>
<comment type="caution">
    <text evidence="4">The sequence shown here is derived from an EMBL/GenBank/DDBJ whole genome shotgun (WGS) entry which is preliminary data.</text>
</comment>
<dbReference type="AlphaFoldDB" id="A0A0K9PMA6"/>
<dbReference type="PANTHER" id="PTHR31105:SF42">
    <property type="entry name" value="OS02G0258300 PROTEIN"/>
    <property type="match status" value="1"/>
</dbReference>
<gene>
    <name evidence="4" type="ORF">ZOSMA_1G01650</name>
</gene>
<feature type="domain" description="Probable zinc-ribbon" evidence="2">
    <location>
        <begin position="334"/>
        <end position="377"/>
    </location>
</feature>
<feature type="region of interest" description="Disordered" evidence="1">
    <location>
        <begin position="502"/>
        <end position="532"/>
    </location>
</feature>
<reference evidence="5" key="1">
    <citation type="journal article" date="2016" name="Nature">
        <title>The genome of the seagrass Zostera marina reveals angiosperm adaptation to the sea.</title>
        <authorList>
            <person name="Olsen J.L."/>
            <person name="Rouze P."/>
            <person name="Verhelst B."/>
            <person name="Lin Y.-C."/>
            <person name="Bayer T."/>
            <person name="Collen J."/>
            <person name="Dattolo E."/>
            <person name="De Paoli E."/>
            <person name="Dittami S."/>
            <person name="Maumus F."/>
            <person name="Michel G."/>
            <person name="Kersting A."/>
            <person name="Lauritano C."/>
            <person name="Lohaus R."/>
            <person name="Toepel M."/>
            <person name="Tonon T."/>
            <person name="Vanneste K."/>
            <person name="Amirebrahimi M."/>
            <person name="Brakel J."/>
            <person name="Bostroem C."/>
            <person name="Chovatia M."/>
            <person name="Grimwood J."/>
            <person name="Jenkins J.W."/>
            <person name="Jueterbock A."/>
            <person name="Mraz A."/>
            <person name="Stam W.T."/>
            <person name="Tice H."/>
            <person name="Bornberg-Bauer E."/>
            <person name="Green P.J."/>
            <person name="Pearson G.A."/>
            <person name="Procaccini G."/>
            <person name="Duarte C.M."/>
            <person name="Schmutz J."/>
            <person name="Reusch T.B.H."/>
            <person name="Van de Peer Y."/>
        </authorList>
    </citation>
    <scope>NUCLEOTIDE SEQUENCE [LARGE SCALE GENOMIC DNA]</scope>
    <source>
        <strain evidence="5">cv. Finnish</strain>
    </source>
</reference>
<feature type="domain" description="Enhanced disease resistance 4-like N-terminal" evidence="3">
    <location>
        <begin position="20"/>
        <end position="45"/>
    </location>
</feature>
<feature type="region of interest" description="Disordered" evidence="1">
    <location>
        <begin position="137"/>
        <end position="168"/>
    </location>
</feature>
<dbReference type="PANTHER" id="PTHR31105">
    <property type="entry name" value="EXTRA-LARGE G-PROTEIN-LIKE"/>
    <property type="match status" value="1"/>
</dbReference>
<dbReference type="GO" id="GO:1900150">
    <property type="term" value="P:regulation of defense response to fungus"/>
    <property type="evidence" value="ECO:0007669"/>
    <property type="project" value="InterPro"/>
</dbReference>
<dbReference type="Proteomes" id="UP000036987">
    <property type="component" value="Unassembled WGS sequence"/>
</dbReference>
<dbReference type="Pfam" id="PF11331">
    <property type="entry name" value="Zn_ribbon_12"/>
    <property type="match status" value="1"/>
</dbReference>
<dbReference type="Pfam" id="PF22910">
    <property type="entry name" value="EDR4-like_1st"/>
    <property type="match status" value="1"/>
</dbReference>
<dbReference type="EMBL" id="LFYR01000729">
    <property type="protein sequence ID" value="KMZ70193.1"/>
    <property type="molecule type" value="Genomic_DNA"/>
</dbReference>
<feature type="region of interest" description="Disordered" evidence="1">
    <location>
        <begin position="74"/>
        <end position="124"/>
    </location>
</feature>
<evidence type="ECO:0000256" key="1">
    <source>
        <dbReference type="SAM" id="MobiDB-lite"/>
    </source>
</evidence>
<accession>A0A0K9PMA6</accession>
<dbReference type="InterPro" id="IPR055126">
    <property type="entry name" value="EDR4-like_N"/>
</dbReference>
<evidence type="ECO:0000313" key="5">
    <source>
        <dbReference type="Proteomes" id="UP000036987"/>
    </source>
</evidence>
<dbReference type="OrthoDB" id="2020426at2759"/>
<feature type="compositionally biased region" description="Low complexity" evidence="1">
    <location>
        <begin position="85"/>
        <end position="95"/>
    </location>
</feature>
<proteinExistence type="predicted"/>
<feature type="compositionally biased region" description="Polar residues" evidence="1">
    <location>
        <begin position="502"/>
        <end position="524"/>
    </location>
</feature>
<feature type="region of interest" description="Disordered" evidence="1">
    <location>
        <begin position="388"/>
        <end position="425"/>
    </location>
</feature>
<dbReference type="InterPro" id="IPR040244">
    <property type="entry name" value="EDR4-like"/>
</dbReference>
<organism evidence="4 5">
    <name type="scientific">Zostera marina</name>
    <name type="common">Eelgrass</name>
    <dbReference type="NCBI Taxonomy" id="29655"/>
    <lineage>
        <taxon>Eukaryota</taxon>
        <taxon>Viridiplantae</taxon>
        <taxon>Streptophyta</taxon>
        <taxon>Embryophyta</taxon>
        <taxon>Tracheophyta</taxon>
        <taxon>Spermatophyta</taxon>
        <taxon>Magnoliopsida</taxon>
        <taxon>Liliopsida</taxon>
        <taxon>Zosteraceae</taxon>
        <taxon>Zostera</taxon>
    </lineage>
</organism>
<evidence type="ECO:0000259" key="2">
    <source>
        <dbReference type="Pfam" id="PF11331"/>
    </source>
</evidence>
<dbReference type="InterPro" id="IPR021480">
    <property type="entry name" value="Zinc_ribbon_12"/>
</dbReference>
<sequence>MAYAGGGGGQVLSPPAAARVHCSICGKLLPKLDGSKVYRCGDCNAAAIQAKGTPPPTVSVKVTTEKKSSKFLVGTPSVKKEKEPSSFGSSSAVASEKGGSFCHGSNTSRSDSGEESRIVGSSFTTNKLNSDCTAKCKETQIGSGNGNTRYRRISKPMPYHSRSLQEEETRERELVSGAMDSPTMPTSQFFPPLTFKHPDQHPSEILTKIDVIRDQLSSRPSNKNPNPLPITSSYTNLRRLPYEQHLNPIPSGVPESSYHHHHHQPPLQCSCQQCHNFHWQLHQPTRTLPSVVPDSYMFSSMDLLASGGNSQLMRIPKKSLSRNIYKRECRPFAHGSPFIMCYNCFELLQFPCDLLLNGRDLNRVECGSCSQVIKFKLVGKHLVVESEDGNKRNESAGNPSSLYEVEEGKRFGIDDPSNYENTTYNGPSLHDILFIPSKEERRSDLSSPPQDIEHPVSSPPPSSNVSKEELGEHCSESPPPSDRSEHFEEIVSVGDGWNGNSATSFSSNHSNLRAASKNSSNVSNEDYEHKSGKSNGESFIVKVFKTGLSRPKGGKGKGKAKVFVNGHLISDRLVRKAEKQAGSIQPGEYWYDYRAGFWGIMGQPCFGIIPSFIEEFNYPMAVNCAAGTTSIVVNGRELHQQDLKLLAERGLPTSRGRSYIIEMSGEVTDAVTGEELDPLGKLAPTIEKLKQGFGMRRPRVAAA</sequence>
<keyword evidence="5" id="KW-1185">Reference proteome</keyword>
<name>A0A0K9PMA6_ZOSMR</name>